<gene>
    <name evidence="5" type="ORF">FME351_LOCUS14554</name>
    <name evidence="4" type="ORF">GRG538_LOCUS4286</name>
    <name evidence="6" type="ORF">LUA448_LOCUS25768</name>
    <name evidence="3" type="ORF">TIS948_LOCUS6647</name>
</gene>
<dbReference type="Proteomes" id="UP000663833">
    <property type="component" value="Unassembled WGS sequence"/>
</dbReference>
<proteinExistence type="predicted"/>
<evidence type="ECO:0000313" key="3">
    <source>
        <dbReference type="EMBL" id="CAF3095130.1"/>
    </source>
</evidence>
<evidence type="ECO:0000313" key="7">
    <source>
        <dbReference type="Proteomes" id="UP000663825"/>
    </source>
</evidence>
<dbReference type="EMBL" id="CAJNYT010000190">
    <property type="protein sequence ID" value="CAF3337341.1"/>
    <property type="molecule type" value="Genomic_DNA"/>
</dbReference>
<dbReference type="EMBL" id="CAJNYU010001792">
    <property type="protein sequence ID" value="CAF3467238.1"/>
    <property type="molecule type" value="Genomic_DNA"/>
</dbReference>
<evidence type="ECO:0000313" key="5">
    <source>
        <dbReference type="EMBL" id="CAF3467238.1"/>
    </source>
</evidence>
<dbReference type="SMART" id="SM00355">
    <property type="entry name" value="ZnF_C2H2"/>
    <property type="match status" value="3"/>
</dbReference>
<accession>A0A817N8D1</accession>
<dbReference type="OrthoDB" id="427030at2759"/>
<reference evidence="3" key="1">
    <citation type="submission" date="2021-02" db="EMBL/GenBank/DDBJ databases">
        <authorList>
            <person name="Nowell W R."/>
        </authorList>
    </citation>
    <scope>NUCLEOTIDE SEQUENCE</scope>
</reference>
<dbReference type="PROSITE" id="PS00028">
    <property type="entry name" value="ZINC_FINGER_C2H2_1"/>
    <property type="match status" value="1"/>
</dbReference>
<evidence type="ECO:0000313" key="4">
    <source>
        <dbReference type="EMBL" id="CAF3337341.1"/>
    </source>
</evidence>
<dbReference type="Gene3D" id="3.30.160.60">
    <property type="entry name" value="Classic Zinc Finger"/>
    <property type="match status" value="1"/>
</dbReference>
<organism evidence="3 7">
    <name type="scientific">Rotaria socialis</name>
    <dbReference type="NCBI Taxonomy" id="392032"/>
    <lineage>
        <taxon>Eukaryota</taxon>
        <taxon>Metazoa</taxon>
        <taxon>Spiralia</taxon>
        <taxon>Gnathifera</taxon>
        <taxon>Rotifera</taxon>
        <taxon>Eurotatoria</taxon>
        <taxon>Bdelloidea</taxon>
        <taxon>Philodinida</taxon>
        <taxon>Philodinidae</taxon>
        <taxon>Rotaria</taxon>
    </lineage>
</organism>
<evidence type="ECO:0000259" key="2">
    <source>
        <dbReference type="PROSITE" id="PS00028"/>
    </source>
</evidence>
<evidence type="ECO:0000313" key="6">
    <source>
        <dbReference type="EMBL" id="CAF3509152.1"/>
    </source>
</evidence>
<feature type="compositionally biased region" description="Polar residues" evidence="1">
    <location>
        <begin position="111"/>
        <end position="124"/>
    </location>
</feature>
<comment type="caution">
    <text evidence="3">The sequence shown here is derived from an EMBL/GenBank/DDBJ whole genome shotgun (WGS) entry which is preliminary data.</text>
</comment>
<dbReference type="InterPro" id="IPR013087">
    <property type="entry name" value="Znf_C2H2_type"/>
</dbReference>
<dbReference type="EMBL" id="CAJNYD010003430">
    <property type="protein sequence ID" value="CAF3509152.1"/>
    <property type="molecule type" value="Genomic_DNA"/>
</dbReference>
<sequence>MPEISSYEHIEGCKKQLPSNPIESNKVLHICSQCTRTFKDINNFREHLFQEHGELGVNVRQCHLCSYATLLKSKYDCHIRCHLNNRVIRCQKCNYSTINIRHMSKHERQHSVSNTINTPVSNESPMREAKRARLETIDPSPDRNWSTTLYIDTQIKDEPLKTNDEQPTGFSSCFLTDQLLMPDNKKSQEKSQDTQILRSLQSFRSNSSYSTEELNCLPCTHQNSLVALRSNVWTLLRMLLPQLSFYYPSISMIDDETDHCIDRLVANLIQIPSYYGSYPSV</sequence>
<dbReference type="AlphaFoldDB" id="A0A817N8D1"/>
<dbReference type="Proteomes" id="UP000663872">
    <property type="component" value="Unassembled WGS sequence"/>
</dbReference>
<dbReference type="Proteomes" id="UP000663825">
    <property type="component" value="Unassembled WGS sequence"/>
</dbReference>
<feature type="region of interest" description="Disordered" evidence="1">
    <location>
        <begin position="104"/>
        <end position="127"/>
    </location>
</feature>
<evidence type="ECO:0000256" key="1">
    <source>
        <dbReference type="SAM" id="MobiDB-lite"/>
    </source>
</evidence>
<dbReference type="EMBL" id="CAJNXB010000770">
    <property type="protein sequence ID" value="CAF3095130.1"/>
    <property type="molecule type" value="Genomic_DNA"/>
</dbReference>
<protein>
    <recommendedName>
        <fullName evidence="2">C2H2-type domain-containing protein</fullName>
    </recommendedName>
</protein>
<dbReference type="Proteomes" id="UP000663869">
    <property type="component" value="Unassembled WGS sequence"/>
</dbReference>
<name>A0A817N8D1_9BILA</name>
<feature type="domain" description="C2H2-type" evidence="2">
    <location>
        <begin position="31"/>
        <end position="52"/>
    </location>
</feature>